<organism evidence="6 7">
    <name type="scientific">Cupriavidus oxalaticus</name>
    <dbReference type="NCBI Taxonomy" id="96344"/>
    <lineage>
        <taxon>Bacteria</taxon>
        <taxon>Pseudomonadati</taxon>
        <taxon>Pseudomonadota</taxon>
        <taxon>Betaproteobacteria</taxon>
        <taxon>Burkholderiales</taxon>
        <taxon>Burkholderiaceae</taxon>
        <taxon>Cupriavidus</taxon>
    </lineage>
</organism>
<dbReference type="Gene3D" id="1.10.150.130">
    <property type="match status" value="1"/>
</dbReference>
<gene>
    <name evidence="6" type="ORF">E0W60_15205</name>
</gene>
<dbReference type="InterPro" id="IPR050090">
    <property type="entry name" value="Tyrosine_recombinase_XerCD"/>
</dbReference>
<keyword evidence="4" id="KW-0233">DNA recombination</keyword>
<dbReference type="CDD" id="cd00796">
    <property type="entry name" value="INT_Rci_Hp1_C"/>
    <property type="match status" value="1"/>
</dbReference>
<name>A0A4P7L9L5_9BURK</name>
<dbReference type="RefSeq" id="WP_135704858.1">
    <property type="nucleotide sequence ID" value="NZ_CP038635.1"/>
</dbReference>
<dbReference type="GO" id="GO:0006310">
    <property type="term" value="P:DNA recombination"/>
    <property type="evidence" value="ECO:0007669"/>
    <property type="project" value="UniProtKB-KW"/>
</dbReference>
<dbReference type="Proteomes" id="UP000295294">
    <property type="component" value="Chromosome 2"/>
</dbReference>
<evidence type="ECO:0000256" key="2">
    <source>
        <dbReference type="ARBA" id="ARBA00022908"/>
    </source>
</evidence>
<feature type="domain" description="Tyr recombinase" evidence="5">
    <location>
        <begin position="150"/>
        <end position="323"/>
    </location>
</feature>
<keyword evidence="2" id="KW-0229">DNA integration</keyword>
<dbReference type="Pfam" id="PF00589">
    <property type="entry name" value="Phage_integrase"/>
    <property type="match status" value="1"/>
</dbReference>
<dbReference type="InterPro" id="IPR011010">
    <property type="entry name" value="DNA_brk_join_enz"/>
</dbReference>
<evidence type="ECO:0000256" key="1">
    <source>
        <dbReference type="ARBA" id="ARBA00008857"/>
    </source>
</evidence>
<dbReference type="AlphaFoldDB" id="A0A4P7L9L5"/>
<reference evidence="6 7" key="1">
    <citation type="submission" date="2019-03" db="EMBL/GenBank/DDBJ databases">
        <title>Efficiently degradation of phenoxyalkanoic acid herbicides by Cupriavidus oxalaticus strain X32.</title>
        <authorList>
            <person name="Sheng X."/>
        </authorList>
    </citation>
    <scope>NUCLEOTIDE SEQUENCE [LARGE SCALE GENOMIC DNA]</scope>
    <source>
        <strain evidence="6 7">X32</strain>
    </source>
</reference>
<dbReference type="GO" id="GO:0015074">
    <property type="term" value="P:DNA integration"/>
    <property type="evidence" value="ECO:0007669"/>
    <property type="project" value="UniProtKB-KW"/>
</dbReference>
<dbReference type="SUPFAM" id="SSF56349">
    <property type="entry name" value="DNA breaking-rejoining enzymes"/>
    <property type="match status" value="1"/>
</dbReference>
<dbReference type="InterPro" id="IPR013762">
    <property type="entry name" value="Integrase-like_cat_sf"/>
</dbReference>
<keyword evidence="3" id="KW-0238">DNA-binding</keyword>
<evidence type="ECO:0000256" key="3">
    <source>
        <dbReference type="ARBA" id="ARBA00023125"/>
    </source>
</evidence>
<proteinExistence type="inferred from homology"/>
<comment type="similarity">
    <text evidence="1">Belongs to the 'phage' integrase family.</text>
</comment>
<dbReference type="KEGG" id="cox:E0W60_15205"/>
<dbReference type="PROSITE" id="PS51898">
    <property type="entry name" value="TYR_RECOMBINASE"/>
    <property type="match status" value="1"/>
</dbReference>
<evidence type="ECO:0000259" key="5">
    <source>
        <dbReference type="PROSITE" id="PS51898"/>
    </source>
</evidence>
<dbReference type="EMBL" id="CP038635">
    <property type="protein sequence ID" value="QBY52536.1"/>
    <property type="molecule type" value="Genomic_DNA"/>
</dbReference>
<dbReference type="PANTHER" id="PTHR30349">
    <property type="entry name" value="PHAGE INTEGRASE-RELATED"/>
    <property type="match status" value="1"/>
</dbReference>
<dbReference type="PANTHER" id="PTHR30349:SF64">
    <property type="entry name" value="PROPHAGE INTEGRASE INTD-RELATED"/>
    <property type="match status" value="1"/>
</dbReference>
<evidence type="ECO:0000313" key="6">
    <source>
        <dbReference type="EMBL" id="QBY52536.1"/>
    </source>
</evidence>
<dbReference type="OrthoDB" id="662444at2"/>
<dbReference type="InterPro" id="IPR002104">
    <property type="entry name" value="Integrase_catalytic"/>
</dbReference>
<evidence type="ECO:0000313" key="7">
    <source>
        <dbReference type="Proteomes" id="UP000295294"/>
    </source>
</evidence>
<dbReference type="Gene3D" id="1.10.443.10">
    <property type="entry name" value="Intergrase catalytic core"/>
    <property type="match status" value="1"/>
</dbReference>
<accession>A0A4P7L9L5</accession>
<dbReference type="InterPro" id="IPR010998">
    <property type="entry name" value="Integrase_recombinase_N"/>
</dbReference>
<protein>
    <submittedName>
        <fullName evidence="6">Site-specific integrase</fullName>
    </submittedName>
</protein>
<sequence>MATQAQGLTTRSAYTASPVRLSSAPNRMRLSVREITDAYMANYAGHDRSRPQVLARWCQYLGDWLLSDLNADAIGHALDDMAQTPIRRYVGKDDAGEPIYKDLNLPTPATVARWRALFSAVLTWAIRRRLTPKGWINPCREIELESVRNARLRFLTEGECKRLLRVSRLSSWPKLYLLILMGITTGARRGELMRLRYRDISLAAGTAHLPDTKNGDPRVLPLTAPVLDELRRFGRPASPDHLLFGRPAYPDRPFHFQKPWLKALQDARIEDFRFHDLRHTCASYLAQNGGGLHDIANVLGHRQLDVTRRYAHLTIDSKAALVGRVMGDIA</sequence>
<evidence type="ECO:0000256" key="4">
    <source>
        <dbReference type="ARBA" id="ARBA00023172"/>
    </source>
</evidence>
<dbReference type="GO" id="GO:0003677">
    <property type="term" value="F:DNA binding"/>
    <property type="evidence" value="ECO:0007669"/>
    <property type="project" value="UniProtKB-KW"/>
</dbReference>